<evidence type="ECO:0000313" key="2">
    <source>
        <dbReference type="EMBL" id="EHK27514.1"/>
    </source>
</evidence>
<dbReference type="HOGENOM" id="CLU_018731_0_0_1"/>
<accession>G9MEG5</accession>
<sequence>MPARHAPVMLLTPLQSRLAASLAGLLVVLMLYILLFAPTAALALELAAPPLPDLTTPAEPLRLGAESHQLYEPDFALFDRGIVGRAPVDATPLQNNVPIPLNLEPGATACYVVQKSVIFSGSGNSGSSNSKRELEGDQDLDRRDDNTNTPNNNQGSSATRTLYLSANTCLQPHNITADASTPPQLRFLISTSSKDGCPDATKPAAGVQSKAFEQGAVMYSLNATDDVYITVAAPSVSKDFQGIYNFEIAASIDAYYYQYSSQNGQLLWMDSDAKSALLQTASLTSNKSQISSILNAGPQYELYVQGTKAPILDGLTRSVCGMNNVAQIASKRLDNGQMNNNELVRTKMTDKGPGGWPRQQFYFQGLTSSSSYSGILVKYGNSTANSKRQSTGVIGGGGTVFPPTDFQTSAGTNCNLITDLDFCDDVQWAAPGNNKFNNTELGNLYDAYAKEMYDNFQKVMMQIPCEAPSTQRYSLAVDCNNCTVAYKQWLCAVAIPRCEDFSNQSNYTIPRNAAQAFPNGTFLPDEMRQDLMKTPAFNTSRTSFIDEVIAPGPYKEILPCVDLCYGVVQGCPAAIGFGCPQAGKLGFNVSYGLRDRNGGAVSCNYPGEPRTQVSASGAVTPSLALLIGALGLGSSLLL</sequence>
<evidence type="ECO:0000256" key="1">
    <source>
        <dbReference type="SAM" id="MobiDB-lite"/>
    </source>
</evidence>
<feature type="region of interest" description="Disordered" evidence="1">
    <location>
        <begin position="122"/>
        <end position="158"/>
    </location>
</feature>
<dbReference type="eggNOG" id="ENOG502QTEW">
    <property type="taxonomic scope" value="Eukaryota"/>
</dbReference>
<evidence type="ECO:0000313" key="3">
    <source>
        <dbReference type="Proteomes" id="UP000007115"/>
    </source>
</evidence>
<dbReference type="RefSeq" id="XP_013961709.1">
    <property type="nucleotide sequence ID" value="XM_014106234.1"/>
</dbReference>
<dbReference type="InParanoid" id="G9MEG5"/>
<name>G9MEG5_HYPVG</name>
<dbReference type="STRING" id="413071.G9MEG5"/>
<gene>
    <name evidence="2" type="ORF">TRIVIDRAFT_73324</name>
</gene>
<organism evidence="2 3">
    <name type="scientific">Hypocrea virens (strain Gv29-8 / FGSC 10586)</name>
    <name type="common">Gliocladium virens</name>
    <name type="synonym">Trichoderma virens</name>
    <dbReference type="NCBI Taxonomy" id="413071"/>
    <lineage>
        <taxon>Eukaryota</taxon>
        <taxon>Fungi</taxon>
        <taxon>Dikarya</taxon>
        <taxon>Ascomycota</taxon>
        <taxon>Pezizomycotina</taxon>
        <taxon>Sordariomycetes</taxon>
        <taxon>Hypocreomycetidae</taxon>
        <taxon>Hypocreales</taxon>
        <taxon>Hypocreaceae</taxon>
        <taxon>Trichoderma</taxon>
    </lineage>
</organism>
<dbReference type="PANTHER" id="PTHR39142:SF1">
    <property type="entry name" value="AEL197CP"/>
    <property type="match status" value="1"/>
</dbReference>
<dbReference type="GO" id="GO:0005262">
    <property type="term" value="F:calcium channel activity"/>
    <property type="evidence" value="ECO:0007669"/>
    <property type="project" value="InterPro"/>
</dbReference>
<reference evidence="2 3" key="1">
    <citation type="journal article" date="2011" name="Genome Biol.">
        <title>Comparative genome sequence analysis underscores mycoparasitism as the ancestral life style of Trichoderma.</title>
        <authorList>
            <person name="Kubicek C.P."/>
            <person name="Herrera-Estrella A."/>
            <person name="Seidl-Seiboth V."/>
            <person name="Martinez D.A."/>
            <person name="Druzhinina I.S."/>
            <person name="Thon M."/>
            <person name="Zeilinger S."/>
            <person name="Casas-Flores S."/>
            <person name="Horwitz B.A."/>
            <person name="Mukherjee P.K."/>
            <person name="Mukherjee M."/>
            <person name="Kredics L."/>
            <person name="Alcaraz L.D."/>
            <person name="Aerts A."/>
            <person name="Antal Z."/>
            <person name="Atanasova L."/>
            <person name="Cervantes-Badillo M.G."/>
            <person name="Challacombe J."/>
            <person name="Chertkov O."/>
            <person name="McCluskey K."/>
            <person name="Coulpier F."/>
            <person name="Deshpande N."/>
            <person name="von Doehren H."/>
            <person name="Ebbole D.J."/>
            <person name="Esquivel-Naranjo E.U."/>
            <person name="Fekete E."/>
            <person name="Flipphi M."/>
            <person name="Glaser F."/>
            <person name="Gomez-Rodriguez E.Y."/>
            <person name="Gruber S."/>
            <person name="Han C."/>
            <person name="Henrissat B."/>
            <person name="Hermosa R."/>
            <person name="Hernandez-Onate M."/>
            <person name="Karaffa L."/>
            <person name="Kosti I."/>
            <person name="Le Crom S."/>
            <person name="Lindquist E."/>
            <person name="Lucas S."/>
            <person name="Luebeck M."/>
            <person name="Luebeck P.S."/>
            <person name="Margeot A."/>
            <person name="Metz B."/>
            <person name="Misra M."/>
            <person name="Nevalainen H."/>
            <person name="Omann M."/>
            <person name="Packer N."/>
            <person name="Perrone G."/>
            <person name="Uresti-Rivera E.E."/>
            <person name="Salamov A."/>
            <person name="Schmoll M."/>
            <person name="Seiboth B."/>
            <person name="Shapiro H."/>
            <person name="Sukno S."/>
            <person name="Tamayo-Ramos J.A."/>
            <person name="Tisch D."/>
            <person name="Wiest A."/>
            <person name="Wilkinson H.H."/>
            <person name="Zhang M."/>
            <person name="Coutinho P.M."/>
            <person name="Kenerley C.M."/>
            <person name="Monte E."/>
            <person name="Baker S.E."/>
            <person name="Grigoriev I.V."/>
        </authorList>
    </citation>
    <scope>NUCLEOTIDE SEQUENCE [LARGE SCALE GENOMIC DNA]</scope>
    <source>
        <strain evidence="3">Gv29-8 / FGSC 10586</strain>
    </source>
</reference>
<dbReference type="Pfam" id="PF12929">
    <property type="entry name" value="Mid1"/>
    <property type="match status" value="1"/>
</dbReference>
<dbReference type="OMA" id="YYGFLAM"/>
<dbReference type="FunCoup" id="G9MEG5">
    <property type="interactions" value="45"/>
</dbReference>
<dbReference type="VEuPathDB" id="FungiDB:TRIVIDRAFT_73324"/>
<proteinExistence type="predicted"/>
<dbReference type="Proteomes" id="UP000007115">
    <property type="component" value="Unassembled WGS sequence"/>
</dbReference>
<dbReference type="PANTHER" id="PTHR39142">
    <property type="entry name" value="MID1P"/>
    <property type="match status" value="1"/>
</dbReference>
<dbReference type="EMBL" id="ABDF02000001">
    <property type="protein sequence ID" value="EHK27514.1"/>
    <property type="molecule type" value="Genomic_DNA"/>
</dbReference>
<dbReference type="AlphaFoldDB" id="G9MEG5"/>
<dbReference type="InterPro" id="IPR024338">
    <property type="entry name" value="MID1/Yam8"/>
</dbReference>
<feature type="compositionally biased region" description="Basic and acidic residues" evidence="1">
    <location>
        <begin position="130"/>
        <end position="146"/>
    </location>
</feature>
<dbReference type="OrthoDB" id="5405745at2759"/>
<protein>
    <submittedName>
        <fullName evidence="2">Component of a calcium permeable channel</fullName>
    </submittedName>
</protein>
<comment type="caution">
    <text evidence="2">The sequence shown here is derived from an EMBL/GenBank/DDBJ whole genome shotgun (WGS) entry which is preliminary data.</text>
</comment>
<dbReference type="GeneID" id="25797619"/>
<dbReference type="GO" id="GO:0098703">
    <property type="term" value="P:calcium ion import across plasma membrane"/>
    <property type="evidence" value="ECO:0007669"/>
    <property type="project" value="InterPro"/>
</dbReference>
<keyword evidence="3" id="KW-1185">Reference proteome</keyword>